<dbReference type="Proteomes" id="UP000533905">
    <property type="component" value="Unassembled WGS sequence"/>
</dbReference>
<dbReference type="InterPro" id="IPR032710">
    <property type="entry name" value="NTF2-like_dom_sf"/>
</dbReference>
<dbReference type="Gene3D" id="3.10.450.50">
    <property type="match status" value="1"/>
</dbReference>
<proteinExistence type="predicted"/>
<organism evidence="1 2">
    <name type="scientific">Telluria aromaticivorans</name>
    <dbReference type="NCBI Taxonomy" id="2725995"/>
    <lineage>
        <taxon>Bacteria</taxon>
        <taxon>Pseudomonadati</taxon>
        <taxon>Pseudomonadota</taxon>
        <taxon>Betaproteobacteria</taxon>
        <taxon>Burkholderiales</taxon>
        <taxon>Oxalobacteraceae</taxon>
        <taxon>Telluria group</taxon>
        <taxon>Telluria</taxon>
    </lineage>
</organism>
<evidence type="ECO:0008006" key="3">
    <source>
        <dbReference type="Google" id="ProtNLM"/>
    </source>
</evidence>
<dbReference type="EMBL" id="JABAIV010000002">
    <property type="protein sequence ID" value="NNG23136.1"/>
    <property type="molecule type" value="Genomic_DNA"/>
</dbReference>
<comment type="caution">
    <text evidence="1">The sequence shown here is derived from an EMBL/GenBank/DDBJ whole genome shotgun (WGS) entry which is preliminary data.</text>
</comment>
<accession>A0A7Y2JYA1</accession>
<evidence type="ECO:0000313" key="1">
    <source>
        <dbReference type="EMBL" id="NNG23136.1"/>
    </source>
</evidence>
<dbReference type="AlphaFoldDB" id="A0A7Y2JYA1"/>
<gene>
    <name evidence="1" type="ORF">HGB41_08990</name>
</gene>
<name>A0A7Y2JYA1_9BURK</name>
<evidence type="ECO:0000313" key="2">
    <source>
        <dbReference type="Proteomes" id="UP000533905"/>
    </source>
</evidence>
<protein>
    <recommendedName>
        <fullName evidence="3">Nuclear transport factor 2 family protein</fullName>
    </recommendedName>
</protein>
<reference evidence="1 2" key="1">
    <citation type="submission" date="2020-04" db="EMBL/GenBank/DDBJ databases">
        <title>Massilia sp. nov., a cold adapted bacteria isolated from Arctic soil.</title>
        <authorList>
            <person name="Son J."/>
            <person name="Ka J.-O."/>
        </authorList>
    </citation>
    <scope>NUCLEOTIDE SEQUENCE [LARGE SCALE GENOMIC DNA]</scope>
    <source>
        <strain evidence="1 2">ML15P13</strain>
    </source>
</reference>
<dbReference type="SUPFAM" id="SSF54427">
    <property type="entry name" value="NTF2-like"/>
    <property type="match status" value="1"/>
</dbReference>
<sequence>MPAARPADVASIDAIVAAVYEVISGPAGAPRDWNRMRSLFAPEGRMAAIGMRPDGSYPLRMMTPDDYIARNTKAFATTGFFETELARRVETFGQVAHVFSTYEARHAANDAKPFMRGVNSIQLVHDGKRWYVLSLLWRAEDAALQLPERYLRNG</sequence>
<keyword evidence="2" id="KW-1185">Reference proteome</keyword>